<comment type="caution">
    <text evidence="2">The sequence shown here is derived from an EMBL/GenBank/DDBJ whole genome shotgun (WGS) entry which is preliminary data.</text>
</comment>
<evidence type="ECO:0000313" key="3">
    <source>
        <dbReference type="Proteomes" id="UP000324800"/>
    </source>
</evidence>
<evidence type="ECO:0000256" key="1">
    <source>
        <dbReference type="SAM" id="MobiDB-lite"/>
    </source>
</evidence>
<accession>A0A5J4V8D7</accession>
<dbReference type="Proteomes" id="UP000324800">
    <property type="component" value="Unassembled WGS sequence"/>
</dbReference>
<name>A0A5J4V8D7_9EUKA</name>
<dbReference type="EMBL" id="SNRW01008939">
    <property type="protein sequence ID" value="KAA6378759.1"/>
    <property type="molecule type" value="Genomic_DNA"/>
</dbReference>
<gene>
    <name evidence="2" type="ORF">EZS28_025714</name>
</gene>
<reference evidence="2 3" key="1">
    <citation type="submission" date="2019-03" db="EMBL/GenBank/DDBJ databases">
        <title>Single cell metagenomics reveals metabolic interactions within the superorganism composed of flagellate Streblomastix strix and complex community of Bacteroidetes bacteria on its surface.</title>
        <authorList>
            <person name="Treitli S.C."/>
            <person name="Kolisko M."/>
            <person name="Husnik F."/>
            <person name="Keeling P."/>
            <person name="Hampl V."/>
        </authorList>
    </citation>
    <scope>NUCLEOTIDE SEQUENCE [LARGE SCALE GENOMIC DNA]</scope>
    <source>
        <strain evidence="2">ST1C</strain>
    </source>
</reference>
<feature type="compositionally biased region" description="Acidic residues" evidence="1">
    <location>
        <begin position="282"/>
        <end position="296"/>
    </location>
</feature>
<proteinExistence type="predicted"/>
<dbReference type="AlphaFoldDB" id="A0A5J4V8D7"/>
<feature type="region of interest" description="Disordered" evidence="1">
    <location>
        <begin position="198"/>
        <end position="249"/>
    </location>
</feature>
<feature type="compositionally biased region" description="Basic and acidic residues" evidence="1">
    <location>
        <begin position="233"/>
        <end position="243"/>
    </location>
</feature>
<feature type="region of interest" description="Disordered" evidence="1">
    <location>
        <begin position="274"/>
        <end position="297"/>
    </location>
</feature>
<protein>
    <submittedName>
        <fullName evidence="2">Uncharacterized protein</fullName>
    </submittedName>
</protein>
<evidence type="ECO:0000313" key="2">
    <source>
        <dbReference type="EMBL" id="KAA6378759.1"/>
    </source>
</evidence>
<organism evidence="2 3">
    <name type="scientific">Streblomastix strix</name>
    <dbReference type="NCBI Taxonomy" id="222440"/>
    <lineage>
        <taxon>Eukaryota</taxon>
        <taxon>Metamonada</taxon>
        <taxon>Preaxostyla</taxon>
        <taxon>Oxymonadida</taxon>
        <taxon>Streblomastigidae</taxon>
        <taxon>Streblomastix</taxon>
    </lineage>
</organism>
<sequence length="351" mass="40598">MSLVGGTIHVCIKREQPGIAEAMVVRQQKMIVKQKQISSIPKRLTMCIASVVADCGLQLQQAESNAIRNLLIESARMGQEKNGIPPEKVIPHFYRIHLLQDEYSSVPLDAGTFGGRHVINDFLLQPHLKRKPKMLDIKEIFSSNKIDYSKHGTFLYDHIIEIRIIPSFFVTDALRHQVEALTPTNPDGYTKYITQIGKPLMPHSPQTKEEIDEEENDDKDKMNILQNENQIDEEYKNDQKKDDESEDEEEVVLKRSDILTRSKSRNKQASQILKKSMMIIDRDDEQSDREDDEDDSKDLLQTIQDINWNYEIIEKAKEMIEIIYSNIQPQIDQDPQQNNLNFQRLKSNPKG</sequence>